<reference evidence="1 2" key="1">
    <citation type="submission" date="2018-02" db="EMBL/GenBank/DDBJ databases">
        <title>Comparative genomes isolates from brazilian mangrove.</title>
        <authorList>
            <person name="Araujo J.E."/>
            <person name="Taketani R.G."/>
            <person name="Silva M.C.P."/>
            <person name="Loureco M.V."/>
            <person name="Andreote F.D."/>
        </authorList>
    </citation>
    <scope>NUCLEOTIDE SEQUENCE [LARGE SCALE GENOMIC DNA]</scope>
    <source>
        <strain evidence="1 2">HEX-2 MGV</strain>
    </source>
</reference>
<sequence>MLALNTSMNNLRLEYLSPADLSDNPKNWREHPSSQTNSLADIIDQVGWAGALLFNEATGRLIDGHARKKIAKDEKVPVLIGSWTEEQESLILASLDPLAAMADANSEKFSELIASLEEQSEAVEAMFKEIEERAGSFDVGEGEFPQIGDEEKTHGQMTFTLTNDQTEIVNEALKVSKGMGPFADDGNKNGLALARICEVFLGSC</sequence>
<proteinExistence type="predicted"/>
<protein>
    <recommendedName>
        <fullName evidence="3">ParB/Sulfiredoxin domain-containing protein</fullName>
    </recommendedName>
</protein>
<dbReference type="AlphaFoldDB" id="A0A2S8FLX3"/>
<organism evidence="1 2">
    <name type="scientific">Blastopirellula marina</name>
    <dbReference type="NCBI Taxonomy" id="124"/>
    <lineage>
        <taxon>Bacteria</taxon>
        <taxon>Pseudomonadati</taxon>
        <taxon>Planctomycetota</taxon>
        <taxon>Planctomycetia</taxon>
        <taxon>Pirellulales</taxon>
        <taxon>Pirellulaceae</taxon>
        <taxon>Blastopirellula</taxon>
    </lineage>
</organism>
<dbReference type="Proteomes" id="UP000240009">
    <property type="component" value="Unassembled WGS sequence"/>
</dbReference>
<gene>
    <name evidence="1" type="ORF">C5Y96_09915</name>
</gene>
<evidence type="ECO:0008006" key="3">
    <source>
        <dbReference type="Google" id="ProtNLM"/>
    </source>
</evidence>
<name>A0A2S8FLX3_9BACT</name>
<dbReference type="SUPFAM" id="SSF110849">
    <property type="entry name" value="ParB/Sulfiredoxin"/>
    <property type="match status" value="1"/>
</dbReference>
<accession>A0A2S8FLX3</accession>
<evidence type="ECO:0000313" key="1">
    <source>
        <dbReference type="EMBL" id="PQO33166.1"/>
    </source>
</evidence>
<comment type="caution">
    <text evidence="1">The sequence shown here is derived from an EMBL/GenBank/DDBJ whole genome shotgun (WGS) entry which is preliminary data.</text>
</comment>
<evidence type="ECO:0000313" key="2">
    <source>
        <dbReference type="Proteomes" id="UP000240009"/>
    </source>
</evidence>
<dbReference type="EMBL" id="PUIA01000035">
    <property type="protein sequence ID" value="PQO33166.1"/>
    <property type="molecule type" value="Genomic_DNA"/>
</dbReference>
<dbReference type="InterPro" id="IPR036086">
    <property type="entry name" value="ParB/Sulfiredoxin_sf"/>
</dbReference>